<evidence type="ECO:0000313" key="1">
    <source>
        <dbReference type="EMBL" id="KAG5572816.1"/>
    </source>
</evidence>
<dbReference type="EMBL" id="JACXVP010000012">
    <property type="protein sequence ID" value="KAG5572816.1"/>
    <property type="molecule type" value="Genomic_DNA"/>
</dbReference>
<dbReference type="AlphaFoldDB" id="A0A9J5WCR8"/>
<sequence length="137" mass="15806">MLFVNDIISIDETGSGVNNMLEVWRQTLNSKGFRLSRTTTEYLDCKFSDATQEAAGVLASRVLYDKRRLDRHCCMGRSVGSLRISMFKKCGSDLCGGQDEESEIEMIWTYEEEMRRPLSEERECADASVRRCEKRDR</sequence>
<comment type="caution">
    <text evidence="1">The sequence shown here is derived from an EMBL/GenBank/DDBJ whole genome shotgun (WGS) entry which is preliminary data.</text>
</comment>
<keyword evidence="2" id="KW-1185">Reference proteome</keyword>
<evidence type="ECO:0000313" key="2">
    <source>
        <dbReference type="Proteomes" id="UP000824120"/>
    </source>
</evidence>
<protein>
    <submittedName>
        <fullName evidence="1">Uncharacterized protein</fullName>
    </submittedName>
</protein>
<accession>A0A9J5WCR8</accession>
<proteinExistence type="predicted"/>
<reference evidence="1 2" key="1">
    <citation type="submission" date="2020-09" db="EMBL/GenBank/DDBJ databases">
        <title>De no assembly of potato wild relative species, Solanum commersonii.</title>
        <authorList>
            <person name="Cho K."/>
        </authorList>
    </citation>
    <scope>NUCLEOTIDE SEQUENCE [LARGE SCALE GENOMIC DNA]</scope>
    <source>
        <strain evidence="1">LZ3.2</strain>
        <tissue evidence="1">Leaf</tissue>
    </source>
</reference>
<name>A0A9J5WCR8_SOLCO</name>
<dbReference type="OrthoDB" id="768353at2759"/>
<organism evidence="1 2">
    <name type="scientific">Solanum commersonii</name>
    <name type="common">Commerson's wild potato</name>
    <name type="synonym">Commerson's nightshade</name>
    <dbReference type="NCBI Taxonomy" id="4109"/>
    <lineage>
        <taxon>Eukaryota</taxon>
        <taxon>Viridiplantae</taxon>
        <taxon>Streptophyta</taxon>
        <taxon>Embryophyta</taxon>
        <taxon>Tracheophyta</taxon>
        <taxon>Spermatophyta</taxon>
        <taxon>Magnoliopsida</taxon>
        <taxon>eudicotyledons</taxon>
        <taxon>Gunneridae</taxon>
        <taxon>Pentapetalae</taxon>
        <taxon>asterids</taxon>
        <taxon>lamiids</taxon>
        <taxon>Solanales</taxon>
        <taxon>Solanaceae</taxon>
        <taxon>Solanoideae</taxon>
        <taxon>Solaneae</taxon>
        <taxon>Solanum</taxon>
    </lineage>
</organism>
<dbReference type="Proteomes" id="UP000824120">
    <property type="component" value="Chromosome 12"/>
</dbReference>
<gene>
    <name evidence="1" type="ORF">H5410_062582</name>
</gene>